<dbReference type="Gene3D" id="3.90.190.20">
    <property type="entry name" value="Mur ligase, C-terminal domain"/>
    <property type="match status" value="1"/>
</dbReference>
<accession>A0AA86MCK6</accession>
<dbReference type="KEGG" id="lto:RGQ30_04720"/>
<keyword evidence="2 3" id="KW-0961">Cell wall biogenesis/degradation</keyword>
<keyword evidence="2" id="KW-0547">Nucleotide-binding</keyword>
<keyword evidence="2" id="KW-0460">Magnesium</keyword>
<comment type="subcellular location">
    <subcellularLocation>
        <location evidence="2 3">Cytoplasm</location>
    </subcellularLocation>
</comment>
<dbReference type="NCBIfam" id="TIGR01085">
    <property type="entry name" value="murE"/>
    <property type="match status" value="1"/>
</dbReference>
<feature type="binding site" evidence="2">
    <location>
        <position position="191"/>
    </location>
    <ligand>
        <name>UDP-N-acetyl-alpha-D-muramoyl-L-alanyl-D-glutamate</name>
        <dbReference type="ChEBI" id="CHEBI:83900"/>
    </ligand>
</feature>
<evidence type="ECO:0000313" key="6">
    <source>
        <dbReference type="EMBL" id="BET24971.1"/>
    </source>
</evidence>
<comment type="similarity">
    <text evidence="1 2">Belongs to the MurCDEF family. MurE subfamily.</text>
</comment>
<sequence length="500" mass="53827">MISAYLHSVSEVLAELHERGFYADCSALVTDHRRLTGPRDVFLAVPGHKFDPRNLADDLLSNQRCGLVLVDYDDQRAYQSASVVPVMNLKGMLVDLASGYYKTASAEMTVIAVTGTNGKTTVTRWLAQALNGLGQKAAVIGTLGYGEPDDLKAHTGLTTPDVVGVHHLLHVLRGQQFDTVCIEASSIGLDQCRLANVRIDVAVFTNLSQDHLDYHGDMAAYARSKLILANWPTLRFAVVNSDDPVGVQFKSVVEGRKVNCVAVGTDPAAACQIVGASATNKGQRICLRYNDELAEIESPVIGRFNAENLALVFATLSQLGHAPEKLLSALDNVTPAPGRMQRIEGQPAVIVDYAHTPDALEKTLKAIQPYATQLKGKLWVVFGCGGDRDRAKRPIMGAVALANSDRVVLTSDNPRSENAEDIIKEIQVGLDPALCSVVTIEPDRVQAIEFAIGNADPQDVVLLAGKGHENTQTIGQQVIQHSDAECAQAMLAKRGAPCLR</sequence>
<comment type="pathway">
    <text evidence="2 3">Cell wall biogenesis; peptidoglycan biosynthesis.</text>
</comment>
<dbReference type="SUPFAM" id="SSF53623">
    <property type="entry name" value="MurD-like peptide ligases, catalytic domain"/>
    <property type="match status" value="1"/>
</dbReference>
<dbReference type="EC" id="6.3.2.13" evidence="2"/>
<dbReference type="InterPro" id="IPR005761">
    <property type="entry name" value="UDP-N-AcMur-Glu-dNH2Pim_ligase"/>
</dbReference>
<feature type="binding site" evidence="2">
    <location>
        <begin position="158"/>
        <end position="159"/>
    </location>
    <ligand>
        <name>UDP-N-acetyl-alpha-D-muramoyl-L-alanyl-D-glutamate</name>
        <dbReference type="ChEBI" id="CHEBI:83900"/>
    </ligand>
</feature>
<evidence type="ECO:0000259" key="4">
    <source>
        <dbReference type="Pfam" id="PF02875"/>
    </source>
</evidence>
<dbReference type="EMBL" id="AP028947">
    <property type="protein sequence ID" value="BET24971.1"/>
    <property type="molecule type" value="Genomic_DNA"/>
</dbReference>
<dbReference type="Pfam" id="PF02875">
    <property type="entry name" value="Mur_ligase_C"/>
    <property type="match status" value="1"/>
</dbReference>
<proteinExistence type="inferred from homology"/>
<dbReference type="Gene3D" id="3.40.1390.10">
    <property type="entry name" value="MurE/MurF, N-terminal domain"/>
    <property type="match status" value="1"/>
</dbReference>
<keyword evidence="2 3" id="KW-0573">Peptidoglycan synthesis</keyword>
<feature type="binding site" evidence="2">
    <location>
        <position position="388"/>
    </location>
    <ligand>
        <name>meso-2,6-diaminopimelate</name>
        <dbReference type="ChEBI" id="CHEBI:57791"/>
    </ligand>
</feature>
<name>A0AA86MCK6_9BURK</name>
<gene>
    <name evidence="2" type="primary">murE</name>
    <name evidence="6" type="ORF">RGQ30_04720</name>
</gene>
<dbReference type="GO" id="GO:0009252">
    <property type="term" value="P:peptidoglycan biosynthetic process"/>
    <property type="evidence" value="ECO:0007669"/>
    <property type="project" value="UniProtKB-UniRule"/>
</dbReference>
<feature type="binding site" evidence="2">
    <location>
        <position position="185"/>
    </location>
    <ligand>
        <name>UDP-N-acetyl-alpha-D-muramoyl-L-alanyl-D-glutamate</name>
        <dbReference type="ChEBI" id="CHEBI:83900"/>
    </ligand>
</feature>
<reference evidence="6 7" key="1">
    <citation type="submission" date="2023-10" db="EMBL/GenBank/DDBJ databases">
        <title>Complete Genome Sequence of Limnobacter thiooxidans CS-K2T, Isolated from freshwater lake sediments in Bavaria, Germany.</title>
        <authorList>
            <person name="Naruki M."/>
            <person name="Watanabe A."/>
            <person name="Warashina T."/>
            <person name="Morita T."/>
            <person name="Arakawa K."/>
        </authorList>
    </citation>
    <scope>NUCLEOTIDE SEQUENCE [LARGE SCALE GENOMIC DNA]</scope>
    <source>
        <strain evidence="6 7">CS-K2</strain>
    </source>
</reference>
<evidence type="ECO:0000256" key="1">
    <source>
        <dbReference type="ARBA" id="ARBA00005898"/>
    </source>
</evidence>
<keyword evidence="2 3" id="KW-0132">Cell division</keyword>
<feature type="binding site" evidence="2">
    <location>
        <begin position="115"/>
        <end position="121"/>
    </location>
    <ligand>
        <name>ATP</name>
        <dbReference type="ChEBI" id="CHEBI:30616"/>
    </ligand>
</feature>
<comment type="catalytic activity">
    <reaction evidence="2">
        <text>UDP-N-acetyl-alpha-D-muramoyl-L-alanyl-D-glutamate + meso-2,6-diaminopimelate + ATP = UDP-N-acetyl-alpha-D-muramoyl-L-alanyl-gamma-D-glutamyl-meso-2,6-diaminopimelate + ADP + phosphate + H(+)</text>
        <dbReference type="Rhea" id="RHEA:23676"/>
        <dbReference type="ChEBI" id="CHEBI:15378"/>
        <dbReference type="ChEBI" id="CHEBI:30616"/>
        <dbReference type="ChEBI" id="CHEBI:43474"/>
        <dbReference type="ChEBI" id="CHEBI:57791"/>
        <dbReference type="ChEBI" id="CHEBI:83900"/>
        <dbReference type="ChEBI" id="CHEBI:83905"/>
        <dbReference type="ChEBI" id="CHEBI:456216"/>
        <dbReference type="EC" id="6.3.2.13"/>
    </reaction>
</comment>
<comment type="PTM">
    <text evidence="2">Carboxylation is probably crucial for Mg(2+) binding and, consequently, for the gamma-phosphate positioning of ATP.</text>
</comment>
<dbReference type="InterPro" id="IPR013221">
    <property type="entry name" value="Mur_ligase_cen"/>
</dbReference>
<feature type="short sequence motif" description="Meso-diaminopimelate recognition motif" evidence="2">
    <location>
        <begin position="412"/>
        <end position="415"/>
    </location>
</feature>
<dbReference type="RefSeq" id="WP_130558507.1">
    <property type="nucleotide sequence ID" value="NZ_AP028947.1"/>
</dbReference>
<dbReference type="GO" id="GO:0008360">
    <property type="term" value="P:regulation of cell shape"/>
    <property type="evidence" value="ECO:0007669"/>
    <property type="project" value="UniProtKB-KW"/>
</dbReference>
<dbReference type="GO" id="GO:0005737">
    <property type="term" value="C:cytoplasm"/>
    <property type="evidence" value="ECO:0007669"/>
    <property type="project" value="UniProtKB-SubCell"/>
</dbReference>
<keyword evidence="2 3" id="KW-0133">Cell shape</keyword>
<evidence type="ECO:0000313" key="7">
    <source>
        <dbReference type="Proteomes" id="UP001329151"/>
    </source>
</evidence>
<dbReference type="InterPro" id="IPR036615">
    <property type="entry name" value="Mur_ligase_C_dom_sf"/>
</dbReference>
<dbReference type="NCBIfam" id="NF001126">
    <property type="entry name" value="PRK00139.1-4"/>
    <property type="match status" value="1"/>
</dbReference>
<keyword evidence="2 3" id="KW-0131">Cell cycle</keyword>
<feature type="binding site" evidence="2">
    <location>
        <position position="465"/>
    </location>
    <ligand>
        <name>meso-2,6-diaminopimelate</name>
        <dbReference type="ChEBI" id="CHEBI:57791"/>
    </ligand>
</feature>
<feature type="domain" description="Mur ligase C-terminal" evidence="4">
    <location>
        <begin position="338"/>
        <end position="467"/>
    </location>
</feature>
<dbReference type="GO" id="GO:0005524">
    <property type="term" value="F:ATP binding"/>
    <property type="evidence" value="ECO:0007669"/>
    <property type="project" value="UniProtKB-UniRule"/>
</dbReference>
<dbReference type="Proteomes" id="UP001329151">
    <property type="component" value="Chromosome"/>
</dbReference>
<feature type="domain" description="Mur ligase central" evidence="5">
    <location>
        <begin position="113"/>
        <end position="315"/>
    </location>
</feature>
<feature type="modified residue" description="N6-carboxylysine" evidence="2">
    <location>
        <position position="225"/>
    </location>
</feature>
<organism evidence="6 7">
    <name type="scientific">Limnobacter thiooxidans</name>
    <dbReference type="NCBI Taxonomy" id="131080"/>
    <lineage>
        <taxon>Bacteria</taxon>
        <taxon>Pseudomonadati</taxon>
        <taxon>Pseudomonadota</taxon>
        <taxon>Betaproteobacteria</taxon>
        <taxon>Burkholderiales</taxon>
        <taxon>Burkholderiaceae</taxon>
        <taxon>Limnobacter</taxon>
    </lineage>
</organism>
<keyword evidence="2" id="KW-0436">Ligase</keyword>
<keyword evidence="2" id="KW-0963">Cytoplasm</keyword>
<dbReference type="PANTHER" id="PTHR23135">
    <property type="entry name" value="MUR LIGASE FAMILY MEMBER"/>
    <property type="match status" value="1"/>
</dbReference>
<evidence type="ECO:0000259" key="5">
    <source>
        <dbReference type="Pfam" id="PF08245"/>
    </source>
</evidence>
<dbReference type="SUPFAM" id="SSF53244">
    <property type="entry name" value="MurD-like peptide ligases, peptide-binding domain"/>
    <property type="match status" value="1"/>
</dbReference>
<dbReference type="AlphaFoldDB" id="A0AA86MCK6"/>
<evidence type="ECO:0000256" key="3">
    <source>
        <dbReference type="RuleBase" id="RU004135"/>
    </source>
</evidence>
<dbReference type="GO" id="GO:0000287">
    <property type="term" value="F:magnesium ion binding"/>
    <property type="evidence" value="ECO:0007669"/>
    <property type="project" value="UniProtKB-UniRule"/>
</dbReference>
<comment type="caution">
    <text evidence="2">Lacks conserved residue(s) required for the propagation of feature annotation.</text>
</comment>
<feature type="binding site" evidence="2">
    <location>
        <begin position="412"/>
        <end position="415"/>
    </location>
    <ligand>
        <name>meso-2,6-diaminopimelate</name>
        <dbReference type="ChEBI" id="CHEBI:57791"/>
    </ligand>
</feature>
<comment type="cofactor">
    <cofactor evidence="2">
        <name>Mg(2+)</name>
        <dbReference type="ChEBI" id="CHEBI:18420"/>
    </cofactor>
</comment>
<dbReference type="HAMAP" id="MF_00208">
    <property type="entry name" value="MurE"/>
    <property type="match status" value="1"/>
</dbReference>
<protein>
    <recommendedName>
        <fullName evidence="2">UDP-N-acetylmuramoyl-L-alanyl-D-glutamate--2,6-diaminopimelate ligase</fullName>
        <ecNumber evidence="2">6.3.2.13</ecNumber>
    </recommendedName>
    <alternativeName>
        <fullName evidence="2">Meso-A2pm-adding enzyme</fullName>
    </alternativeName>
    <alternativeName>
        <fullName evidence="2">Meso-diaminopimelate-adding enzyme</fullName>
    </alternativeName>
    <alternativeName>
        <fullName evidence="2">UDP-MurNAc-L-Ala-D-Glu:meso-diaminopimelate ligase</fullName>
    </alternativeName>
    <alternativeName>
        <fullName evidence="2">UDP-MurNAc-tripeptide synthetase</fullName>
    </alternativeName>
    <alternativeName>
        <fullName evidence="2">UDP-N-acetylmuramyl-tripeptide synthetase</fullName>
    </alternativeName>
</protein>
<feature type="binding site" evidence="2">
    <location>
        <position position="193"/>
    </location>
    <ligand>
        <name>UDP-N-acetyl-alpha-D-muramoyl-L-alanyl-D-glutamate</name>
        <dbReference type="ChEBI" id="CHEBI:83900"/>
    </ligand>
</feature>
<dbReference type="GO" id="GO:0071555">
    <property type="term" value="P:cell wall organization"/>
    <property type="evidence" value="ECO:0007669"/>
    <property type="project" value="UniProtKB-KW"/>
</dbReference>
<dbReference type="InterPro" id="IPR036565">
    <property type="entry name" value="Mur-like_cat_sf"/>
</dbReference>
<dbReference type="Gene3D" id="3.40.1190.10">
    <property type="entry name" value="Mur-like, catalytic domain"/>
    <property type="match status" value="1"/>
</dbReference>
<comment type="function">
    <text evidence="2">Catalyzes the addition of meso-diaminopimelic acid to the nucleotide precursor UDP-N-acetylmuramoyl-L-alanyl-D-glutamate (UMAG) in the biosynthesis of bacterial cell-wall peptidoglycan.</text>
</comment>
<evidence type="ECO:0000256" key="2">
    <source>
        <dbReference type="HAMAP-Rule" id="MF_00208"/>
    </source>
</evidence>
<keyword evidence="7" id="KW-1185">Reference proteome</keyword>
<feature type="binding site" evidence="2">
    <location>
        <position position="469"/>
    </location>
    <ligand>
        <name>meso-2,6-diaminopimelate</name>
        <dbReference type="ChEBI" id="CHEBI:57791"/>
    </ligand>
</feature>
<dbReference type="PANTHER" id="PTHR23135:SF4">
    <property type="entry name" value="UDP-N-ACETYLMURAMOYL-L-ALANYL-D-GLUTAMATE--2,6-DIAMINOPIMELATE LIGASE MURE HOMOLOG, CHLOROPLASTIC"/>
    <property type="match status" value="1"/>
</dbReference>
<dbReference type="GO" id="GO:0051301">
    <property type="term" value="P:cell division"/>
    <property type="evidence" value="ECO:0007669"/>
    <property type="project" value="UniProtKB-KW"/>
</dbReference>
<dbReference type="GO" id="GO:0008765">
    <property type="term" value="F:UDP-N-acetylmuramoylalanyl-D-glutamate-2,6-diaminopimelate ligase activity"/>
    <property type="evidence" value="ECO:0007669"/>
    <property type="project" value="UniProtKB-UniRule"/>
</dbReference>
<keyword evidence="2" id="KW-0067">ATP-binding</keyword>
<dbReference type="InterPro" id="IPR004101">
    <property type="entry name" value="Mur_ligase_C"/>
</dbReference>
<dbReference type="Pfam" id="PF08245">
    <property type="entry name" value="Mur_ligase_M"/>
    <property type="match status" value="1"/>
</dbReference>